<dbReference type="GO" id="GO:0010028">
    <property type="term" value="P:xanthophyll cycle"/>
    <property type="evidence" value="ECO:0007669"/>
    <property type="project" value="InterPro"/>
</dbReference>
<dbReference type="Gene3D" id="2.40.128.20">
    <property type="match status" value="1"/>
</dbReference>
<name>A0AAP0B826_9ASPA</name>
<dbReference type="InterPro" id="IPR010788">
    <property type="entry name" value="VDE_dom"/>
</dbReference>
<comment type="caution">
    <text evidence="2">The sequence shown here is derived from an EMBL/GenBank/DDBJ whole genome shotgun (WGS) entry which is preliminary data.</text>
</comment>
<dbReference type="PANTHER" id="PTHR33970:SF2">
    <property type="entry name" value="OS01G0716400 PROTEIN"/>
    <property type="match status" value="1"/>
</dbReference>
<dbReference type="EMBL" id="JBBWWQ010000014">
    <property type="protein sequence ID" value="KAK8931476.1"/>
    <property type="molecule type" value="Genomic_DNA"/>
</dbReference>
<dbReference type="PANTHER" id="PTHR33970">
    <property type="entry name" value="VIOLAXANTHIN DE-EPOXIDASE, CHLOROPLASTIC-RELATED"/>
    <property type="match status" value="1"/>
</dbReference>
<reference evidence="2 3" key="1">
    <citation type="journal article" date="2022" name="Nat. Plants">
        <title>Genomes of leafy and leafless Platanthera orchids illuminate the evolution of mycoheterotrophy.</title>
        <authorList>
            <person name="Li M.H."/>
            <person name="Liu K.W."/>
            <person name="Li Z."/>
            <person name="Lu H.C."/>
            <person name="Ye Q.L."/>
            <person name="Zhang D."/>
            <person name="Wang J.Y."/>
            <person name="Li Y.F."/>
            <person name="Zhong Z.M."/>
            <person name="Liu X."/>
            <person name="Yu X."/>
            <person name="Liu D.K."/>
            <person name="Tu X.D."/>
            <person name="Liu B."/>
            <person name="Hao Y."/>
            <person name="Liao X.Y."/>
            <person name="Jiang Y.T."/>
            <person name="Sun W.H."/>
            <person name="Chen J."/>
            <person name="Chen Y.Q."/>
            <person name="Ai Y."/>
            <person name="Zhai J.W."/>
            <person name="Wu S.S."/>
            <person name="Zhou Z."/>
            <person name="Hsiao Y.Y."/>
            <person name="Wu W.L."/>
            <person name="Chen Y.Y."/>
            <person name="Lin Y.F."/>
            <person name="Hsu J.L."/>
            <person name="Li C.Y."/>
            <person name="Wang Z.W."/>
            <person name="Zhao X."/>
            <person name="Zhong W.Y."/>
            <person name="Ma X.K."/>
            <person name="Ma L."/>
            <person name="Huang J."/>
            <person name="Chen G.Z."/>
            <person name="Huang M.Z."/>
            <person name="Huang L."/>
            <person name="Peng D.H."/>
            <person name="Luo Y.B."/>
            <person name="Zou S.Q."/>
            <person name="Chen S.P."/>
            <person name="Lan S."/>
            <person name="Tsai W.C."/>
            <person name="Van de Peer Y."/>
            <person name="Liu Z.J."/>
        </authorList>
    </citation>
    <scope>NUCLEOTIDE SEQUENCE [LARGE SCALE GENOMIC DNA]</scope>
    <source>
        <strain evidence="2">Lor287</strain>
    </source>
</reference>
<evidence type="ECO:0000313" key="2">
    <source>
        <dbReference type="EMBL" id="KAK8931476.1"/>
    </source>
</evidence>
<evidence type="ECO:0000313" key="3">
    <source>
        <dbReference type="Proteomes" id="UP001418222"/>
    </source>
</evidence>
<gene>
    <name evidence="2" type="ORF">KSP39_PZI016316</name>
</gene>
<proteinExistence type="predicted"/>
<protein>
    <recommendedName>
        <fullName evidence="1">VDE lipocalin domain-containing protein</fullName>
    </recommendedName>
</protein>
<dbReference type="InterPro" id="IPR044682">
    <property type="entry name" value="VDE"/>
</dbReference>
<keyword evidence="3" id="KW-1185">Reference proteome</keyword>
<dbReference type="Proteomes" id="UP001418222">
    <property type="component" value="Unassembled WGS sequence"/>
</dbReference>
<sequence length="404" mass="45480">MSVFTDKSIKLNEANLQKLSKQLTDCNIFMVVALNDPVTLHWLQTNTDNIPNRICFESSPSLPNKLGGSFGESREVVKTVTGAWARYNSDDIRFCLLVIINYYIKPVKVLKNLRAKGLSTVNCMLKNCGAQVLNCLLDSNCRKALQCLNRCSPTDQVCNYRCIASYESPVLEAFSLCVLQRHNCLDLGAEIPTKPAVSPLSVFRGEAVNHETAEDLFVGWLGVSEWSWRVVAGQNPAYDQFPCQYQLFYRGRAKGSFWYEPIFQVKTLEEEKLVWRRRRYRVRRGGIPGTFYFSVLDNGVVSKEFWTIVEVSDDLSWGLFHYNGAAEAAGICYSGAVLVSPDGMYPQKNGGEKLAAAIERCGVKEWELYLVDNCLCFDPPLGIPEGSGLHRSIDIRDERWMSAG</sequence>
<dbReference type="GO" id="GO:0046422">
    <property type="term" value="F:violaxanthin de-epoxidase activity"/>
    <property type="evidence" value="ECO:0007669"/>
    <property type="project" value="InterPro"/>
</dbReference>
<dbReference type="Pfam" id="PF07137">
    <property type="entry name" value="VDE"/>
    <property type="match status" value="1"/>
</dbReference>
<evidence type="ECO:0000259" key="1">
    <source>
        <dbReference type="Pfam" id="PF07137"/>
    </source>
</evidence>
<organism evidence="2 3">
    <name type="scientific">Platanthera zijinensis</name>
    <dbReference type="NCBI Taxonomy" id="2320716"/>
    <lineage>
        <taxon>Eukaryota</taxon>
        <taxon>Viridiplantae</taxon>
        <taxon>Streptophyta</taxon>
        <taxon>Embryophyta</taxon>
        <taxon>Tracheophyta</taxon>
        <taxon>Spermatophyta</taxon>
        <taxon>Magnoliopsida</taxon>
        <taxon>Liliopsida</taxon>
        <taxon>Asparagales</taxon>
        <taxon>Orchidaceae</taxon>
        <taxon>Orchidoideae</taxon>
        <taxon>Orchideae</taxon>
        <taxon>Orchidinae</taxon>
        <taxon>Platanthera</taxon>
    </lineage>
</organism>
<feature type="domain" description="VDE lipocalin" evidence="1">
    <location>
        <begin position="121"/>
        <end position="373"/>
    </location>
</feature>
<dbReference type="AlphaFoldDB" id="A0AAP0B826"/>
<dbReference type="InterPro" id="IPR012674">
    <property type="entry name" value="Calycin"/>
</dbReference>
<accession>A0AAP0B826</accession>